<feature type="transmembrane region" description="Helical" evidence="9">
    <location>
        <begin position="328"/>
        <end position="346"/>
    </location>
</feature>
<evidence type="ECO:0000256" key="6">
    <source>
        <dbReference type="ARBA" id="ARBA00022989"/>
    </source>
</evidence>
<feature type="transmembrane region" description="Helical" evidence="9">
    <location>
        <begin position="30"/>
        <end position="50"/>
    </location>
</feature>
<evidence type="ECO:0000256" key="5">
    <source>
        <dbReference type="ARBA" id="ARBA00022692"/>
    </source>
</evidence>
<proteinExistence type="inferred from homology"/>
<reference evidence="10" key="2">
    <citation type="submission" date="2020-09" db="EMBL/GenBank/DDBJ databases">
        <authorList>
            <person name="Sun Q."/>
            <person name="Zhou Y."/>
        </authorList>
    </citation>
    <scope>NUCLEOTIDE SEQUENCE</scope>
    <source>
        <strain evidence="10">CGMCC 1.15085</strain>
    </source>
</reference>
<feature type="compositionally biased region" description="Polar residues" evidence="8">
    <location>
        <begin position="8"/>
        <end position="23"/>
    </location>
</feature>
<organism evidence="10 11">
    <name type="scientific">Flexivirga endophytica</name>
    <dbReference type="NCBI Taxonomy" id="1849103"/>
    <lineage>
        <taxon>Bacteria</taxon>
        <taxon>Bacillati</taxon>
        <taxon>Actinomycetota</taxon>
        <taxon>Actinomycetes</taxon>
        <taxon>Micrococcales</taxon>
        <taxon>Dermacoccaceae</taxon>
        <taxon>Flexivirga</taxon>
    </lineage>
</organism>
<dbReference type="PANTHER" id="PTHR30472:SF1">
    <property type="entry name" value="FE(3+) DICITRATE TRANSPORT SYSTEM PERMEASE PROTEIN FECC-RELATED"/>
    <property type="match status" value="1"/>
</dbReference>
<dbReference type="Gene3D" id="1.10.3470.10">
    <property type="entry name" value="ABC transporter involved in vitamin B12 uptake, BtuC"/>
    <property type="match status" value="1"/>
</dbReference>
<feature type="transmembrane region" description="Helical" evidence="9">
    <location>
        <begin position="297"/>
        <end position="322"/>
    </location>
</feature>
<dbReference type="GO" id="GO:0005886">
    <property type="term" value="C:plasma membrane"/>
    <property type="evidence" value="ECO:0007669"/>
    <property type="project" value="UniProtKB-SubCell"/>
</dbReference>
<dbReference type="RefSeq" id="WP_188835307.1">
    <property type="nucleotide sequence ID" value="NZ_BMHI01000001.1"/>
</dbReference>
<comment type="caution">
    <text evidence="10">The sequence shown here is derived from an EMBL/GenBank/DDBJ whole genome shotgun (WGS) entry which is preliminary data.</text>
</comment>
<keyword evidence="6 9" id="KW-1133">Transmembrane helix</keyword>
<dbReference type="CDD" id="cd06550">
    <property type="entry name" value="TM_ABC_iron-siderophores_like"/>
    <property type="match status" value="1"/>
</dbReference>
<feature type="transmembrane region" description="Helical" evidence="9">
    <location>
        <begin position="84"/>
        <end position="101"/>
    </location>
</feature>
<comment type="subcellular location">
    <subcellularLocation>
        <location evidence="1">Cell membrane</location>
        <topology evidence="1">Multi-pass membrane protein</topology>
    </subcellularLocation>
</comment>
<name>A0A916SUH0_9MICO</name>
<keyword evidence="7 9" id="KW-0472">Membrane</keyword>
<dbReference type="Proteomes" id="UP000636793">
    <property type="component" value="Unassembled WGS sequence"/>
</dbReference>
<dbReference type="EMBL" id="BMHI01000001">
    <property type="protein sequence ID" value="GGB17634.1"/>
    <property type="molecule type" value="Genomic_DNA"/>
</dbReference>
<comment type="similarity">
    <text evidence="2">Belongs to the binding-protein-dependent transport system permease family. FecCD subfamily.</text>
</comment>
<dbReference type="GO" id="GO:0022857">
    <property type="term" value="F:transmembrane transporter activity"/>
    <property type="evidence" value="ECO:0007669"/>
    <property type="project" value="InterPro"/>
</dbReference>
<sequence length="354" mass="36234">MTILEKGSTANSPLPQVDSSTSSKARSGSWLVVGVLVAAVLCCGLLSLMIGNVGISPARMLHVLFDADSTQASAIIHQLRLPRTVLLLAVGLALGVSGALMQGQSRNPLADPGLLGVSEGASLAVVLAIFWLHIESPAAYAWFALLGAGVTAWLVFAISAVRGGPSPLTLVLAGAAVSALASAIITSIITSNVSTLDQYRFWVVGSASGRGIEVFWQVAPFLVAGLVLTVICTPAINLLQLGDDAARALGVRPGLHKFLGICAVMLLTGGAVAACGPIGFLGLVAPHVARFCCGPDYRWVVPYAGLIGAIVLTLADILGRVIAGGAEVQVGIVMALVGGPAFVLLVRRARLVQL</sequence>
<dbReference type="AlphaFoldDB" id="A0A916SUH0"/>
<feature type="transmembrane region" description="Helical" evidence="9">
    <location>
        <begin position="170"/>
        <end position="193"/>
    </location>
</feature>
<feature type="transmembrane region" description="Helical" evidence="9">
    <location>
        <begin position="258"/>
        <end position="285"/>
    </location>
</feature>
<feature type="transmembrane region" description="Helical" evidence="9">
    <location>
        <begin position="214"/>
        <end position="238"/>
    </location>
</feature>
<evidence type="ECO:0000256" key="4">
    <source>
        <dbReference type="ARBA" id="ARBA00022475"/>
    </source>
</evidence>
<evidence type="ECO:0000256" key="1">
    <source>
        <dbReference type="ARBA" id="ARBA00004651"/>
    </source>
</evidence>
<dbReference type="Pfam" id="PF01032">
    <property type="entry name" value="FecCD"/>
    <property type="match status" value="1"/>
</dbReference>
<feature type="transmembrane region" description="Helical" evidence="9">
    <location>
        <begin position="139"/>
        <end position="158"/>
    </location>
</feature>
<dbReference type="FunFam" id="1.10.3470.10:FF:000001">
    <property type="entry name" value="Vitamin B12 ABC transporter permease BtuC"/>
    <property type="match status" value="1"/>
</dbReference>
<feature type="transmembrane region" description="Helical" evidence="9">
    <location>
        <begin position="113"/>
        <end position="132"/>
    </location>
</feature>
<dbReference type="InterPro" id="IPR000522">
    <property type="entry name" value="ABC_transptr_permease_BtuC"/>
</dbReference>
<dbReference type="GO" id="GO:0033214">
    <property type="term" value="P:siderophore-iron import into cell"/>
    <property type="evidence" value="ECO:0007669"/>
    <property type="project" value="TreeGrafter"/>
</dbReference>
<evidence type="ECO:0000313" key="11">
    <source>
        <dbReference type="Proteomes" id="UP000636793"/>
    </source>
</evidence>
<gene>
    <name evidence="10" type="ORF">GCM10011492_04320</name>
</gene>
<evidence type="ECO:0000256" key="7">
    <source>
        <dbReference type="ARBA" id="ARBA00023136"/>
    </source>
</evidence>
<keyword evidence="5 9" id="KW-0812">Transmembrane</keyword>
<dbReference type="PANTHER" id="PTHR30472">
    <property type="entry name" value="FERRIC ENTEROBACTIN TRANSPORT SYSTEM PERMEASE PROTEIN"/>
    <property type="match status" value="1"/>
</dbReference>
<protein>
    <submittedName>
        <fullName evidence="10">Iron ABC transporter permease</fullName>
    </submittedName>
</protein>
<feature type="region of interest" description="Disordered" evidence="8">
    <location>
        <begin position="1"/>
        <end position="23"/>
    </location>
</feature>
<evidence type="ECO:0000256" key="3">
    <source>
        <dbReference type="ARBA" id="ARBA00022448"/>
    </source>
</evidence>
<keyword evidence="3" id="KW-0813">Transport</keyword>
<evidence type="ECO:0000256" key="2">
    <source>
        <dbReference type="ARBA" id="ARBA00007935"/>
    </source>
</evidence>
<evidence type="ECO:0000313" key="10">
    <source>
        <dbReference type="EMBL" id="GGB17634.1"/>
    </source>
</evidence>
<keyword evidence="11" id="KW-1185">Reference proteome</keyword>
<keyword evidence="4" id="KW-1003">Cell membrane</keyword>
<dbReference type="InterPro" id="IPR037294">
    <property type="entry name" value="ABC_BtuC-like"/>
</dbReference>
<dbReference type="SUPFAM" id="SSF81345">
    <property type="entry name" value="ABC transporter involved in vitamin B12 uptake, BtuC"/>
    <property type="match status" value="1"/>
</dbReference>
<reference evidence="10" key="1">
    <citation type="journal article" date="2014" name="Int. J. Syst. Evol. Microbiol.">
        <title>Complete genome sequence of Corynebacterium casei LMG S-19264T (=DSM 44701T), isolated from a smear-ripened cheese.</title>
        <authorList>
            <consortium name="US DOE Joint Genome Institute (JGI-PGF)"/>
            <person name="Walter F."/>
            <person name="Albersmeier A."/>
            <person name="Kalinowski J."/>
            <person name="Ruckert C."/>
        </authorList>
    </citation>
    <scope>NUCLEOTIDE SEQUENCE</scope>
    <source>
        <strain evidence="10">CGMCC 1.15085</strain>
    </source>
</reference>
<evidence type="ECO:0000256" key="9">
    <source>
        <dbReference type="SAM" id="Phobius"/>
    </source>
</evidence>
<accession>A0A916SUH0</accession>
<evidence type="ECO:0000256" key="8">
    <source>
        <dbReference type="SAM" id="MobiDB-lite"/>
    </source>
</evidence>